<dbReference type="SUPFAM" id="SSF54236">
    <property type="entry name" value="Ubiquitin-like"/>
    <property type="match status" value="1"/>
</dbReference>
<keyword evidence="4" id="KW-1185">Reference proteome</keyword>
<dbReference type="SMART" id="SM00213">
    <property type="entry name" value="UBQ"/>
    <property type="match status" value="1"/>
</dbReference>
<evidence type="ECO:0000259" key="2">
    <source>
        <dbReference type="PROSITE" id="PS50053"/>
    </source>
</evidence>
<evidence type="ECO:0000313" key="4">
    <source>
        <dbReference type="Proteomes" id="UP000613740"/>
    </source>
</evidence>
<dbReference type="PANTHER" id="PTHR10562">
    <property type="entry name" value="SMALL UBIQUITIN-RELATED MODIFIER"/>
    <property type="match status" value="1"/>
</dbReference>
<dbReference type="InterPro" id="IPR000626">
    <property type="entry name" value="Ubiquitin-like_dom"/>
</dbReference>
<dbReference type="AlphaFoldDB" id="A0A835WQQ5"/>
<comment type="subcellular location">
    <subcellularLocation>
        <location evidence="1">Nucleus</location>
    </subcellularLocation>
</comment>
<feature type="domain" description="Ubiquitin-like" evidence="2">
    <location>
        <begin position="9"/>
        <end position="83"/>
    </location>
</feature>
<sequence>MAELKAEPINISIKSTDGEVNFKIKKSTRMGKVFSAFAQKKGVGEGHYRFVFDGQRVGNDVTAAEAGLEDGDTLDAFVEQQGGAAAAAGAAGRRV</sequence>
<comment type="caution">
    <text evidence="3">The sequence shown here is derived from an EMBL/GenBank/DDBJ whole genome shotgun (WGS) entry which is preliminary data.</text>
</comment>
<proteinExistence type="inferred from homology"/>
<keyword evidence="1" id="KW-0539">Nucleus</keyword>
<dbReference type="Pfam" id="PF11976">
    <property type="entry name" value="Rad60-SLD"/>
    <property type="match status" value="1"/>
</dbReference>
<dbReference type="InterPro" id="IPR029071">
    <property type="entry name" value="Ubiquitin-like_domsf"/>
</dbReference>
<dbReference type="InterPro" id="IPR022617">
    <property type="entry name" value="Rad60/SUMO-like_dom"/>
</dbReference>
<gene>
    <name evidence="3" type="ORF">HYH02_003464</name>
</gene>
<dbReference type="GO" id="GO:0005634">
    <property type="term" value="C:nucleus"/>
    <property type="evidence" value="ECO:0007669"/>
    <property type="project" value="UniProtKB-SubCell"/>
</dbReference>
<reference evidence="3" key="1">
    <citation type="journal article" date="2020" name="bioRxiv">
        <title>Comparative genomics of Chlamydomonas.</title>
        <authorList>
            <person name="Craig R.J."/>
            <person name="Hasan A.R."/>
            <person name="Ness R.W."/>
            <person name="Keightley P.D."/>
        </authorList>
    </citation>
    <scope>NUCLEOTIDE SEQUENCE</scope>
    <source>
        <strain evidence="3">CCAP 11/173</strain>
    </source>
</reference>
<dbReference type="Gene3D" id="3.10.20.90">
    <property type="entry name" value="Phosphatidylinositol 3-kinase Catalytic Subunit, Chain A, domain 1"/>
    <property type="match status" value="1"/>
</dbReference>
<organism evidence="3 4">
    <name type="scientific">Chlamydomonas schloesseri</name>
    <dbReference type="NCBI Taxonomy" id="2026947"/>
    <lineage>
        <taxon>Eukaryota</taxon>
        <taxon>Viridiplantae</taxon>
        <taxon>Chlorophyta</taxon>
        <taxon>core chlorophytes</taxon>
        <taxon>Chlorophyceae</taxon>
        <taxon>CS clade</taxon>
        <taxon>Chlamydomonadales</taxon>
        <taxon>Chlamydomonadaceae</taxon>
        <taxon>Chlamydomonas</taxon>
    </lineage>
</organism>
<dbReference type="PROSITE" id="PS50053">
    <property type="entry name" value="UBIQUITIN_2"/>
    <property type="match status" value="1"/>
</dbReference>
<name>A0A835WQQ5_9CHLO</name>
<evidence type="ECO:0000313" key="3">
    <source>
        <dbReference type="EMBL" id="KAG2451684.1"/>
    </source>
</evidence>
<protein>
    <recommendedName>
        <fullName evidence="1">Small ubiquitin-related modifier</fullName>
        <shortName evidence="1">SUMO</shortName>
    </recommendedName>
</protein>
<dbReference type="Proteomes" id="UP000613740">
    <property type="component" value="Unassembled WGS sequence"/>
</dbReference>
<evidence type="ECO:0000256" key="1">
    <source>
        <dbReference type="RuleBase" id="RU361190"/>
    </source>
</evidence>
<accession>A0A835WQQ5</accession>
<keyword evidence="1" id="KW-0833">Ubl conjugation pathway</keyword>
<comment type="similarity">
    <text evidence="1">Belongs to the ubiquitin family. SUMO subfamily.</text>
</comment>
<dbReference type="OrthoDB" id="442921at2759"/>
<dbReference type="EMBL" id="JAEHOD010000007">
    <property type="protein sequence ID" value="KAG2451684.1"/>
    <property type="molecule type" value="Genomic_DNA"/>
</dbReference>